<dbReference type="Proteomes" id="UP000075230">
    <property type="component" value="Unassembled WGS sequence"/>
</dbReference>
<dbReference type="EMBL" id="BCWF01000008">
    <property type="protein sequence ID" value="GAT20905.1"/>
    <property type="molecule type" value="Genomic_DNA"/>
</dbReference>
<reference evidence="2 3" key="1">
    <citation type="journal article" date="2016" name="DNA Res.">
        <title>Genome sequence of Aspergillus luchuensis NBRC 4314.</title>
        <authorList>
            <person name="Yamada O."/>
            <person name="Machida M."/>
            <person name="Hosoyama A."/>
            <person name="Goto M."/>
            <person name="Takahashi T."/>
            <person name="Futagami T."/>
            <person name="Yamagata Y."/>
            <person name="Takeuchi M."/>
            <person name="Kobayashi T."/>
            <person name="Koike H."/>
            <person name="Abe K."/>
            <person name="Asai K."/>
            <person name="Arita M."/>
            <person name="Fujita N."/>
            <person name="Fukuda K."/>
            <person name="Higa K."/>
            <person name="Horikawa H."/>
            <person name="Ishikawa T."/>
            <person name="Jinno K."/>
            <person name="Kato Y."/>
            <person name="Kirimura K."/>
            <person name="Mizutani O."/>
            <person name="Nakasone K."/>
            <person name="Sano M."/>
            <person name="Shiraishi Y."/>
            <person name="Tsukahara M."/>
            <person name="Gomi K."/>
        </authorList>
    </citation>
    <scope>NUCLEOTIDE SEQUENCE [LARGE SCALE GENOMIC DNA]</scope>
    <source>
        <strain evidence="2 3">RIB 2604</strain>
    </source>
</reference>
<name>A0A146F473_ASPKA</name>
<keyword evidence="2" id="KW-0808">Transferase</keyword>
<comment type="caution">
    <text evidence="2">The sequence shown here is derived from an EMBL/GenBank/DDBJ whole genome shotgun (WGS) entry which is preliminary data.</text>
</comment>
<organism evidence="2 3">
    <name type="scientific">Aspergillus kawachii</name>
    <name type="common">White koji mold</name>
    <name type="synonym">Aspergillus awamori var. kawachi</name>
    <dbReference type="NCBI Taxonomy" id="1069201"/>
    <lineage>
        <taxon>Eukaryota</taxon>
        <taxon>Fungi</taxon>
        <taxon>Dikarya</taxon>
        <taxon>Ascomycota</taxon>
        <taxon>Pezizomycotina</taxon>
        <taxon>Eurotiomycetes</taxon>
        <taxon>Eurotiomycetidae</taxon>
        <taxon>Eurotiales</taxon>
        <taxon>Aspergillaceae</taxon>
        <taxon>Aspergillus</taxon>
        <taxon>Aspergillus subgen. Circumdati</taxon>
    </lineage>
</organism>
<feature type="region of interest" description="Disordered" evidence="1">
    <location>
        <begin position="1"/>
        <end position="22"/>
    </location>
</feature>
<evidence type="ECO:0000313" key="3">
    <source>
        <dbReference type="Proteomes" id="UP000075230"/>
    </source>
</evidence>
<sequence length="58" mass="6489">MGLGMTPNYPHSRVNPKPGEDRMSWSGGRMWHFPTFGGRGKKWVPSLVSRLHVAPVLS</sequence>
<evidence type="ECO:0000313" key="2">
    <source>
        <dbReference type="EMBL" id="GAT20905.1"/>
    </source>
</evidence>
<dbReference type="GO" id="GO:0016740">
    <property type="term" value="F:transferase activity"/>
    <property type="evidence" value="ECO:0007669"/>
    <property type="project" value="UniProtKB-KW"/>
</dbReference>
<accession>A0A146F473</accession>
<evidence type="ECO:0000256" key="1">
    <source>
        <dbReference type="SAM" id="MobiDB-lite"/>
    </source>
</evidence>
<protein>
    <submittedName>
        <fullName evidence="2">CDP-diacylglycerol-glycerol-3-phosphate 3-phosphatidyltransferase</fullName>
    </submittedName>
</protein>
<reference evidence="3" key="2">
    <citation type="submission" date="2016-02" db="EMBL/GenBank/DDBJ databases">
        <title>Genome sequencing of Aspergillus luchuensis NBRC 4314.</title>
        <authorList>
            <person name="Yamada O."/>
        </authorList>
    </citation>
    <scope>NUCLEOTIDE SEQUENCE [LARGE SCALE GENOMIC DNA]</scope>
    <source>
        <strain evidence="3">RIB 2604</strain>
    </source>
</reference>
<proteinExistence type="predicted"/>
<gene>
    <name evidence="2" type="ORF">RIB2604_00803850</name>
</gene>
<dbReference type="AlphaFoldDB" id="A0A146F473"/>